<feature type="region of interest" description="Disordered" evidence="2">
    <location>
        <begin position="1449"/>
        <end position="1472"/>
    </location>
</feature>
<feature type="region of interest" description="Disordered" evidence="2">
    <location>
        <begin position="1239"/>
        <end position="1259"/>
    </location>
</feature>
<feature type="compositionally biased region" description="Basic residues" evidence="2">
    <location>
        <begin position="1125"/>
        <end position="1137"/>
    </location>
</feature>
<feature type="region of interest" description="Disordered" evidence="2">
    <location>
        <begin position="1730"/>
        <end position="1808"/>
    </location>
</feature>
<keyword evidence="4" id="KW-1185">Reference proteome</keyword>
<dbReference type="Gene3D" id="1.10.555.10">
    <property type="entry name" value="Rho GTPase activation protein"/>
    <property type="match status" value="1"/>
</dbReference>
<dbReference type="Pfam" id="PF00620">
    <property type="entry name" value="RhoGAP"/>
    <property type="match status" value="1"/>
</dbReference>
<organism evidence="4 5">
    <name type="scientific">Hyalella azteca</name>
    <name type="common">Amphipod</name>
    <dbReference type="NCBI Taxonomy" id="294128"/>
    <lineage>
        <taxon>Eukaryota</taxon>
        <taxon>Metazoa</taxon>
        <taxon>Ecdysozoa</taxon>
        <taxon>Arthropoda</taxon>
        <taxon>Crustacea</taxon>
        <taxon>Multicrustacea</taxon>
        <taxon>Malacostraca</taxon>
        <taxon>Eumalacostraca</taxon>
        <taxon>Peracarida</taxon>
        <taxon>Amphipoda</taxon>
        <taxon>Senticaudata</taxon>
        <taxon>Talitrida</taxon>
        <taxon>Talitroidea</taxon>
        <taxon>Hyalellidae</taxon>
        <taxon>Hyalella</taxon>
    </lineage>
</organism>
<evidence type="ECO:0000256" key="1">
    <source>
        <dbReference type="ARBA" id="ARBA00022468"/>
    </source>
</evidence>
<dbReference type="Proteomes" id="UP000694843">
    <property type="component" value="Unplaced"/>
</dbReference>
<dbReference type="InterPro" id="IPR000198">
    <property type="entry name" value="RhoGAP_dom"/>
</dbReference>
<feature type="compositionally biased region" description="Polar residues" evidence="2">
    <location>
        <begin position="427"/>
        <end position="445"/>
    </location>
</feature>
<dbReference type="GO" id="GO:0005096">
    <property type="term" value="F:GTPase activator activity"/>
    <property type="evidence" value="ECO:0007669"/>
    <property type="project" value="UniProtKB-KW"/>
</dbReference>
<evidence type="ECO:0000313" key="4">
    <source>
        <dbReference type="Proteomes" id="UP000694843"/>
    </source>
</evidence>
<dbReference type="GeneID" id="108675193"/>
<feature type="compositionally biased region" description="Polar residues" evidence="2">
    <location>
        <begin position="1632"/>
        <end position="1652"/>
    </location>
</feature>
<dbReference type="GO" id="GO:0051056">
    <property type="term" value="P:regulation of small GTPase mediated signal transduction"/>
    <property type="evidence" value="ECO:0007669"/>
    <property type="project" value="TreeGrafter"/>
</dbReference>
<proteinExistence type="predicted"/>
<dbReference type="KEGG" id="hazt:108675193"/>
<dbReference type="SUPFAM" id="SSF48350">
    <property type="entry name" value="GTPase activation domain, GAP"/>
    <property type="match status" value="1"/>
</dbReference>
<evidence type="ECO:0000259" key="3">
    <source>
        <dbReference type="PROSITE" id="PS50238"/>
    </source>
</evidence>
<dbReference type="RefSeq" id="XP_018018675.1">
    <property type="nucleotide sequence ID" value="XM_018163186.2"/>
</dbReference>
<name>A0A8B7NY90_HYAAZ</name>
<feature type="region of interest" description="Disordered" evidence="2">
    <location>
        <begin position="797"/>
        <end position="818"/>
    </location>
</feature>
<dbReference type="GO" id="GO:0005737">
    <property type="term" value="C:cytoplasm"/>
    <property type="evidence" value="ECO:0007669"/>
    <property type="project" value="TreeGrafter"/>
</dbReference>
<feature type="compositionally biased region" description="Polar residues" evidence="2">
    <location>
        <begin position="1449"/>
        <end position="1462"/>
    </location>
</feature>
<feature type="region of interest" description="Disordered" evidence="2">
    <location>
        <begin position="420"/>
        <end position="445"/>
    </location>
</feature>
<gene>
    <name evidence="5" type="primary">LOC108675193</name>
</gene>
<dbReference type="PANTHER" id="PTHR14963">
    <property type="entry name" value="RHO GTPASE ACTIVATING PROTEIN 18,19-RELATED"/>
    <property type="match status" value="1"/>
</dbReference>
<sequence length="1808" mass="196119">MSDLNNDSQSKVYSTLVEDQLQQLRQEDPTQYNTLVKMHLSFTTDLPTICDSIDGQRSVGSSGWRQLAPLARWLSGGKKQLPNDEALELVHLSPELLQHFIFIIDFLGSPDNVRTEGIFRKCGSSSRQLELRNHISKSMSTMSNENGCDAAFLLSVLSSYSTHDVASLLKSMLADLPEPLLLDHNFILHCKLADVSSEDSSIGSSHYHRRIKALQLLLLLLPPCNFQLLKALLFLLHNIALHHLHNRMSACNLGMVFAPHIMCPRKMTGTDLQTHSSVAGTAVAFMVRHATKLFQVPIELECDVKQYWINRSEAAALRHSLCLQHDASLADSCPDHDPTLANTVFSFVDRAQTEAASARETTALALAELYAHVSNLPDSDKKRKLVRQFNTASGYGTPKYQHGSRAKAFAHSIKKHLLRGGSRREPLNSSASLQNHDWQKSGSYSPMTALEHSKLHNSSPIFSPSVASMKVNVNGRHPINNASIATTLTTPNLCATPKTVQQQARAKSWDNLATPKNLRKCLFPSSPSPFLKKTNLGISKSARGKPNFAVAKDGIGVANGRDRGVVSSGGKNVKNLGDCHGSFGNYEATISDSKSPSSCSNAGRTLPRKWNFVHVPDEPYASRDFHLKKDSLKRIAQQGLANASSVQDCYRDLECRVAVEDGNASHDNVSVQRPKTNLKEDYRSIKQCDLQDSRNEESVARLAKNFLDADEAPPYIISITDGCEEESSSIACEIPDEIPCCLNKPSIIASDERNVDSLNIASSNASPDTNHCIEAVNSASADSLTDGSAIEKKQMLSTSGSLTISSGRSTNSTSESSISALGIDSLAETEIDAGVSRKTESESELVLAASVTQEDEFSTSRDKTKSSTSSPNEHCYFYPDGNLPCNDMPPATDEPSDSPQALVDGKSMFPDGSTPTIFCAPSNSKTYEAVQAAAAATSGSPGSPLTNAMLTDNITQALVLTPRSRCPIVSTKNSRGNTSSSSLTALALHNSVTRRTNKAEFKNCATSSKVEKRGMNVECAGTANLLGNFSNLNGKETKETDDSCAIGKMVSSSDFNKTAKLLGTTDSLKPNKRNLSHLSLPECSTENDMETVCFKPHASETPQKIRTTLSVDVSDKGENGPRGRPLIRRKSTFKRKNKSDSQILESSDVKTDCMKPTGSKNVSQLGKSMRRSLSRRLSKRRSGKMGAADKAENNGAQSSSISPDVGSRENISTHDLISKPNAELDLLASNTTTDACISSSVDRSVKSPPPSPFSFSPSGTSLDLRYSSSTSAALGQFFRHLSSSSLAQIARRLKTNNDPLLDPTYRSLTPILSDTSNSSFVSMAQSPINELDESLTLVFREYLETRSILASANNSELDLHAECSPCVQRPSSCCDHISITTVEQEEKCRSVPVLESGLCFTTDISYDPTTPYVGSSGEIRSQSCDAINILHPFNRSLLSPIVPAHSPQHSRFSSLDSADPLQSSRSDDRVRSDSLLEIDNKCKSGRSSCIRCNVNELNGCKITLVDNERPLDNSVGSEKFHSGESDVPGCQLQENVLSSSDDTFHSTDGEFSDSLLRCLDGQNPLSISYDATNDSSIHLEENPSPPKMRVNFVRNPAHSRLSYRSAVDLGSLLISDHVKLLAPLLEKDSPPQACSSGKENLRPSSNTNSDNCSGPAMEFPDRIPLGDENALQKISPKTLQSYQVNYVSETQNKNINQKVGDLTGCFEVETKVCLGTCEAEDTSDKLALAPNAVTPTYDQSQRSSSNNAYDQSQRSSSNKAKAKIKVVPDPASCSPIGRSTSGLRTKQGTPKPMASTATPATVHFETKL</sequence>
<dbReference type="PANTHER" id="PTHR14963:SF7">
    <property type="entry name" value="RHO GTPASE-ACTIVATING PROTEIN 19"/>
    <property type="match status" value="1"/>
</dbReference>
<accession>A0A8B7NY90</accession>
<feature type="compositionally biased region" description="Polar residues" evidence="2">
    <location>
        <begin position="1733"/>
        <end position="1759"/>
    </location>
</feature>
<feature type="region of interest" description="Disordered" evidence="2">
    <location>
        <begin position="1628"/>
        <end position="1663"/>
    </location>
</feature>
<dbReference type="SMART" id="SM00324">
    <property type="entry name" value="RhoGAP"/>
    <property type="match status" value="1"/>
</dbReference>
<feature type="region of interest" description="Disordered" evidence="2">
    <location>
        <begin position="1109"/>
        <end position="1211"/>
    </location>
</feature>
<evidence type="ECO:0000256" key="2">
    <source>
        <dbReference type="SAM" id="MobiDB-lite"/>
    </source>
</evidence>
<feature type="domain" description="Rho-GAP" evidence="3">
    <location>
        <begin position="87"/>
        <end position="294"/>
    </location>
</feature>
<keyword evidence="1" id="KW-0343">GTPase activation</keyword>
<feature type="region of interest" description="Disordered" evidence="2">
    <location>
        <begin position="834"/>
        <end position="900"/>
    </location>
</feature>
<evidence type="ECO:0000313" key="5">
    <source>
        <dbReference type="RefSeq" id="XP_018018675.1"/>
    </source>
</evidence>
<dbReference type="GO" id="GO:0007165">
    <property type="term" value="P:signal transduction"/>
    <property type="evidence" value="ECO:0007669"/>
    <property type="project" value="InterPro"/>
</dbReference>
<reference evidence="5" key="1">
    <citation type="submission" date="2025-08" db="UniProtKB">
        <authorList>
            <consortium name="RefSeq"/>
        </authorList>
    </citation>
    <scope>IDENTIFICATION</scope>
    <source>
        <tissue evidence="5">Whole organism</tissue>
    </source>
</reference>
<dbReference type="PROSITE" id="PS50238">
    <property type="entry name" value="RHOGAP"/>
    <property type="match status" value="1"/>
</dbReference>
<feature type="compositionally biased region" description="Polar residues" evidence="2">
    <location>
        <begin position="1777"/>
        <end position="1788"/>
    </location>
</feature>
<protein>
    <submittedName>
        <fullName evidence="5">Uncharacterized protein LOC108675193</fullName>
    </submittedName>
</protein>
<dbReference type="OrthoDB" id="10061772at2759"/>
<feature type="compositionally biased region" description="Basic residues" evidence="2">
    <location>
        <begin position="1168"/>
        <end position="1183"/>
    </location>
</feature>
<dbReference type="InterPro" id="IPR008936">
    <property type="entry name" value="Rho_GTPase_activation_prot"/>
</dbReference>